<keyword evidence="4 5" id="KW-0624">Polysaccharide degradation</keyword>
<feature type="chain" id="PRO_5003331756" description="Beta-xylanase" evidence="6">
    <location>
        <begin position="19"/>
        <end position="386"/>
    </location>
</feature>
<comment type="similarity">
    <text evidence="5">Belongs to the glycosyl hydrolase 10 (cellulase F) family.</text>
</comment>
<dbReference type="PANTHER" id="PTHR31490:SF90">
    <property type="entry name" value="ENDO-1,4-BETA-XYLANASE A"/>
    <property type="match status" value="1"/>
</dbReference>
<dbReference type="RefSeq" id="WP_015712816.1">
    <property type="nucleotide sequence ID" value="NC_015577.1"/>
</dbReference>
<name>F5YDP7_LEAAZ</name>
<evidence type="ECO:0000313" key="9">
    <source>
        <dbReference type="Proteomes" id="UP000009222"/>
    </source>
</evidence>
<dbReference type="eggNOG" id="COG3693">
    <property type="taxonomic scope" value="Bacteria"/>
</dbReference>
<dbReference type="EC" id="3.2.1.8" evidence="5"/>
<evidence type="ECO:0000256" key="6">
    <source>
        <dbReference type="SAM" id="SignalP"/>
    </source>
</evidence>
<evidence type="ECO:0000256" key="1">
    <source>
        <dbReference type="ARBA" id="ARBA00022801"/>
    </source>
</evidence>
<evidence type="ECO:0000256" key="2">
    <source>
        <dbReference type="ARBA" id="ARBA00023277"/>
    </source>
</evidence>
<feature type="domain" description="GH10" evidence="7">
    <location>
        <begin position="36"/>
        <end position="386"/>
    </location>
</feature>
<dbReference type="PRINTS" id="PR00134">
    <property type="entry name" value="GLHYDRLASE10"/>
</dbReference>
<keyword evidence="3 5" id="KW-0326">Glycosidase</keyword>
<keyword evidence="1 5" id="KW-0378">Hydrolase</keyword>
<comment type="catalytic activity">
    <reaction evidence="5">
        <text>Endohydrolysis of (1-&gt;4)-beta-D-xylosidic linkages in xylans.</text>
        <dbReference type="EC" id="3.2.1.8"/>
    </reaction>
</comment>
<dbReference type="InParanoid" id="F5YDP7"/>
<dbReference type="STRING" id="545695.TREAZ_2718"/>
<dbReference type="Proteomes" id="UP000009222">
    <property type="component" value="Chromosome"/>
</dbReference>
<keyword evidence="9" id="KW-1185">Reference proteome</keyword>
<sequence>MMKKWHFFIIALCFWLSACNMSSSFTPEETVPDATDPADILLYQKWPFPVGVAVQRSAFGGFWGSSPNPLLKYFNVYVAENEMKPESLQPSRENFSWGNGDTLVQYSQDNGKKARGHVLIWHSQIRDWFFQNASGGTATKEELYANMKNHIQTIMTHYKGKVDSWDVANEMISDDASGASGTLEGITSDLRNSKFRQIAGSPEFLLKAFQWAHEADPDAKLYLTDYSTEYYGSKQNAFYNLAKWLVDNGAPIDGVGFQCHMHYNWPLVEQIGGLVGASIDRFAALGLKSQITELDISLYAWKDTSLTLSEAELQERLAIQKDLYLSLFNMAEQKYREGKLTMLVLWGLSDNLTWLNDYPEKGRRDYPLLFDRNNQPKDIYRALVSQ</sequence>
<dbReference type="HOGENOM" id="CLU_020161_6_1_12"/>
<dbReference type="InterPro" id="IPR001000">
    <property type="entry name" value="GH10_dom"/>
</dbReference>
<reference evidence="9" key="1">
    <citation type="submission" date="2009-12" db="EMBL/GenBank/DDBJ databases">
        <title>Complete sequence of Treponema azotonutricium strain ZAS-9.</title>
        <authorList>
            <person name="Tetu S.G."/>
            <person name="Matson E."/>
            <person name="Ren Q."/>
            <person name="Seshadri R."/>
            <person name="Elbourne L."/>
            <person name="Hassan K.A."/>
            <person name="Durkin A."/>
            <person name="Radune D."/>
            <person name="Mohamoud Y."/>
            <person name="Shay R."/>
            <person name="Jin S."/>
            <person name="Zhang X."/>
            <person name="Lucey K."/>
            <person name="Ballor N.R."/>
            <person name="Ottesen E."/>
            <person name="Rosenthal R."/>
            <person name="Allen A."/>
            <person name="Leadbetter J.R."/>
            <person name="Paulsen I.T."/>
        </authorList>
    </citation>
    <scope>NUCLEOTIDE SEQUENCE [LARGE SCALE GENOMIC DNA]</scope>
    <source>
        <strain evidence="9">ATCC BAA-888 / DSM 13862 / ZAS-9</strain>
    </source>
</reference>
<dbReference type="InterPro" id="IPR017853">
    <property type="entry name" value="GH"/>
</dbReference>
<dbReference type="PROSITE" id="PS51760">
    <property type="entry name" value="GH10_2"/>
    <property type="match status" value="1"/>
</dbReference>
<keyword evidence="6" id="KW-0732">Signal</keyword>
<gene>
    <name evidence="8" type="ordered locus">TREAZ_2718</name>
</gene>
<dbReference type="AlphaFoldDB" id="F5YDP7"/>
<evidence type="ECO:0000256" key="4">
    <source>
        <dbReference type="ARBA" id="ARBA00023326"/>
    </source>
</evidence>
<dbReference type="PANTHER" id="PTHR31490">
    <property type="entry name" value="GLYCOSYL HYDROLASE"/>
    <property type="match status" value="1"/>
</dbReference>
<reference evidence="8 9" key="2">
    <citation type="journal article" date="2011" name="ISME J.">
        <title>RNA-seq reveals cooperative metabolic interactions between two termite-gut spirochete species in co-culture.</title>
        <authorList>
            <person name="Rosenthal A.Z."/>
            <person name="Matson E.G."/>
            <person name="Eldar A."/>
            <person name="Leadbetter J.R."/>
        </authorList>
    </citation>
    <scope>NUCLEOTIDE SEQUENCE [LARGE SCALE GENOMIC DNA]</scope>
    <source>
        <strain evidence="9">ATCC BAA-888 / DSM 13862 / ZAS-9</strain>
    </source>
</reference>
<evidence type="ECO:0000256" key="5">
    <source>
        <dbReference type="RuleBase" id="RU361174"/>
    </source>
</evidence>
<dbReference type="GO" id="GO:0031176">
    <property type="term" value="F:endo-1,4-beta-xylanase activity"/>
    <property type="evidence" value="ECO:0007669"/>
    <property type="project" value="UniProtKB-EC"/>
</dbReference>
<dbReference type="KEGG" id="taz:TREAZ_2718"/>
<protein>
    <recommendedName>
        <fullName evidence="5">Beta-xylanase</fullName>
        <ecNumber evidence="5">3.2.1.8</ecNumber>
    </recommendedName>
</protein>
<dbReference type="EMBL" id="CP001841">
    <property type="protein sequence ID" value="AEF82584.1"/>
    <property type="molecule type" value="Genomic_DNA"/>
</dbReference>
<dbReference type="GO" id="GO:0000272">
    <property type="term" value="P:polysaccharide catabolic process"/>
    <property type="evidence" value="ECO:0007669"/>
    <property type="project" value="UniProtKB-KW"/>
</dbReference>
<dbReference type="OrthoDB" id="9809277at2"/>
<dbReference type="Gene3D" id="3.20.20.80">
    <property type="entry name" value="Glycosidases"/>
    <property type="match status" value="1"/>
</dbReference>
<feature type="signal peptide" evidence="6">
    <location>
        <begin position="1"/>
        <end position="18"/>
    </location>
</feature>
<keyword evidence="2 5" id="KW-0119">Carbohydrate metabolism</keyword>
<accession>F5YDP7</accession>
<dbReference type="SUPFAM" id="SSF51445">
    <property type="entry name" value="(Trans)glycosidases"/>
    <property type="match status" value="1"/>
</dbReference>
<evidence type="ECO:0000313" key="8">
    <source>
        <dbReference type="EMBL" id="AEF82584.1"/>
    </source>
</evidence>
<dbReference type="Pfam" id="PF00331">
    <property type="entry name" value="Glyco_hydro_10"/>
    <property type="match status" value="1"/>
</dbReference>
<proteinExistence type="inferred from homology"/>
<dbReference type="InterPro" id="IPR044846">
    <property type="entry name" value="GH10"/>
</dbReference>
<dbReference type="PROSITE" id="PS51257">
    <property type="entry name" value="PROKAR_LIPOPROTEIN"/>
    <property type="match status" value="1"/>
</dbReference>
<organism evidence="8 9">
    <name type="scientific">Leadbettera azotonutricia (strain ATCC BAA-888 / DSM 13862 / ZAS-9)</name>
    <name type="common">Treponema azotonutricium</name>
    <dbReference type="NCBI Taxonomy" id="545695"/>
    <lineage>
        <taxon>Bacteria</taxon>
        <taxon>Pseudomonadati</taxon>
        <taxon>Spirochaetota</taxon>
        <taxon>Spirochaetia</taxon>
        <taxon>Spirochaetales</taxon>
        <taxon>Breznakiellaceae</taxon>
        <taxon>Leadbettera</taxon>
    </lineage>
</organism>
<evidence type="ECO:0000256" key="3">
    <source>
        <dbReference type="ARBA" id="ARBA00023295"/>
    </source>
</evidence>
<dbReference type="SMART" id="SM00633">
    <property type="entry name" value="Glyco_10"/>
    <property type="match status" value="1"/>
</dbReference>
<evidence type="ECO:0000259" key="7">
    <source>
        <dbReference type="PROSITE" id="PS51760"/>
    </source>
</evidence>